<proteinExistence type="predicted"/>
<accession>A0A9X9XA03</accession>
<gene>
    <name evidence="1" type="ORF">GXW74_08575</name>
</gene>
<organism evidence="1 2">
    <name type="scientific">Neoroseomonas eburnea</name>
    <dbReference type="NCBI Taxonomy" id="1346889"/>
    <lineage>
        <taxon>Bacteria</taxon>
        <taxon>Pseudomonadati</taxon>
        <taxon>Pseudomonadota</taxon>
        <taxon>Alphaproteobacteria</taxon>
        <taxon>Acetobacterales</taxon>
        <taxon>Acetobacteraceae</taxon>
        <taxon>Neoroseomonas</taxon>
    </lineage>
</organism>
<protein>
    <submittedName>
        <fullName evidence="1">Uncharacterized protein</fullName>
    </submittedName>
</protein>
<name>A0A9X9XA03_9PROT</name>
<comment type="caution">
    <text evidence="1">The sequence shown here is derived from an EMBL/GenBank/DDBJ whole genome shotgun (WGS) entry which is preliminary data.</text>
</comment>
<reference evidence="1" key="1">
    <citation type="submission" date="2020-01" db="EMBL/GenBank/DDBJ databases">
        <authorList>
            <person name="Rat A."/>
        </authorList>
    </citation>
    <scope>NUCLEOTIDE SEQUENCE</scope>
    <source>
        <strain evidence="1">LMG 31228</strain>
    </source>
</reference>
<evidence type="ECO:0000313" key="2">
    <source>
        <dbReference type="Proteomes" id="UP001138709"/>
    </source>
</evidence>
<dbReference type="EMBL" id="JAAEDL010000006">
    <property type="protein sequence ID" value="MBR0680539.1"/>
    <property type="molecule type" value="Genomic_DNA"/>
</dbReference>
<dbReference type="AlphaFoldDB" id="A0A9X9XA03"/>
<keyword evidence="2" id="KW-1185">Reference proteome</keyword>
<dbReference type="Proteomes" id="UP001138709">
    <property type="component" value="Unassembled WGS sequence"/>
</dbReference>
<reference evidence="1" key="2">
    <citation type="journal article" date="2021" name="Syst. Appl. Microbiol.">
        <title>Roseomonas hellenica sp. nov., isolated from roots of wild-growing Alkanna tinctoria.</title>
        <authorList>
            <person name="Rat A."/>
            <person name="Naranjo H.D."/>
            <person name="Lebbe L."/>
            <person name="Cnockaert M."/>
            <person name="Krigas N."/>
            <person name="Grigoriadou K."/>
            <person name="Maloupa E."/>
            <person name="Willems A."/>
        </authorList>
    </citation>
    <scope>NUCLEOTIDE SEQUENCE</scope>
    <source>
        <strain evidence="1">LMG 31228</strain>
    </source>
</reference>
<dbReference type="RefSeq" id="WP_211846059.1">
    <property type="nucleotide sequence ID" value="NZ_JAAEDL010000006.1"/>
</dbReference>
<sequence>MAPIETEPGWPRLPLNGASPAGLLTPGIAAVLSRIRTPLLLLALVWEGGAGYGPVPWLPTAVALVATAGRG</sequence>
<evidence type="ECO:0000313" key="1">
    <source>
        <dbReference type="EMBL" id="MBR0680539.1"/>
    </source>
</evidence>